<dbReference type="InterPro" id="IPR036249">
    <property type="entry name" value="Thioredoxin-like_sf"/>
</dbReference>
<dbReference type="Gene3D" id="3.40.30.10">
    <property type="entry name" value="Glutaredoxin"/>
    <property type="match status" value="1"/>
</dbReference>
<dbReference type="EC" id="5.3.4.1" evidence="2"/>
<dbReference type="EMBL" id="JACIEP010000002">
    <property type="protein sequence ID" value="MBB4034597.1"/>
    <property type="molecule type" value="Genomic_DNA"/>
</dbReference>
<dbReference type="PANTHER" id="PTHR13887">
    <property type="entry name" value="GLUTATHIONE S-TRANSFERASE KAPPA"/>
    <property type="match status" value="1"/>
</dbReference>
<dbReference type="Pfam" id="PF01323">
    <property type="entry name" value="DSBA"/>
    <property type="match status" value="1"/>
</dbReference>
<dbReference type="GO" id="GO:0016491">
    <property type="term" value="F:oxidoreductase activity"/>
    <property type="evidence" value="ECO:0007669"/>
    <property type="project" value="InterPro"/>
</dbReference>
<dbReference type="AlphaFoldDB" id="A0A840CF23"/>
<dbReference type="Proteomes" id="UP000555103">
    <property type="component" value="Unassembled WGS sequence"/>
</dbReference>
<keyword evidence="3" id="KW-1185">Reference proteome</keyword>
<comment type="caution">
    <text evidence="2">The sequence shown here is derived from an EMBL/GenBank/DDBJ whole genome shotgun (WGS) entry which is preliminary data.</text>
</comment>
<dbReference type="CDD" id="cd03024">
    <property type="entry name" value="DsbA_FrnE"/>
    <property type="match status" value="1"/>
</dbReference>
<protein>
    <submittedName>
        <fullName evidence="2">Protein disulfide-isomerase</fullName>
        <ecNumber evidence="2">5.3.4.1</ecNumber>
    </submittedName>
</protein>
<dbReference type="GO" id="GO:0003756">
    <property type="term" value="F:protein disulfide isomerase activity"/>
    <property type="evidence" value="ECO:0007669"/>
    <property type="project" value="UniProtKB-EC"/>
</dbReference>
<sequence length="238" mass="26954">MKIEIWSDIACPYCYIGKKKLEKALDKFPYKDNVELVWHSYELDPALPKKALDISIYSYFAKKYGMSEAEARETQGKVAAIAREVGLNYDFDNLIVANTSDALRLVKLAKEYSLATEAEETLFDAYFVRGKNISDKQTLIELGEGIGLKKENIMTMLDSDKYLDEIKEDIAYSEDQLNLEYIPFYVFNNKQRVEGSIAIEKYLEVLEESYAEWEKGGVSSGEGEIISGQSCSIDGVCS</sequence>
<gene>
    <name evidence="2" type="ORF">GGR21_000484</name>
</gene>
<dbReference type="RefSeq" id="WP_246347972.1">
    <property type="nucleotide sequence ID" value="NZ_JACIEP010000002.1"/>
</dbReference>
<keyword evidence="2" id="KW-0413">Isomerase</keyword>
<organism evidence="2 3">
    <name type="scientific">Dysgonomonas hofstadii</name>
    <dbReference type="NCBI Taxonomy" id="637886"/>
    <lineage>
        <taxon>Bacteria</taxon>
        <taxon>Pseudomonadati</taxon>
        <taxon>Bacteroidota</taxon>
        <taxon>Bacteroidia</taxon>
        <taxon>Bacteroidales</taxon>
        <taxon>Dysgonomonadaceae</taxon>
        <taxon>Dysgonomonas</taxon>
    </lineage>
</organism>
<reference evidence="2 3" key="1">
    <citation type="submission" date="2020-08" db="EMBL/GenBank/DDBJ databases">
        <title>Genomic Encyclopedia of Type Strains, Phase IV (KMG-IV): sequencing the most valuable type-strain genomes for metagenomic binning, comparative biology and taxonomic classification.</title>
        <authorList>
            <person name="Goeker M."/>
        </authorList>
    </citation>
    <scope>NUCLEOTIDE SEQUENCE [LARGE SCALE GENOMIC DNA]</scope>
    <source>
        <strain evidence="2 3">DSM 104969</strain>
    </source>
</reference>
<accession>A0A840CF23</accession>
<name>A0A840CF23_9BACT</name>
<feature type="domain" description="DSBA-like thioredoxin" evidence="1">
    <location>
        <begin position="3"/>
        <end position="205"/>
    </location>
</feature>
<dbReference type="InterPro" id="IPR001853">
    <property type="entry name" value="DSBA-like_thioredoxin_dom"/>
</dbReference>
<evidence type="ECO:0000313" key="3">
    <source>
        <dbReference type="Proteomes" id="UP000555103"/>
    </source>
</evidence>
<evidence type="ECO:0000313" key="2">
    <source>
        <dbReference type="EMBL" id="MBB4034597.1"/>
    </source>
</evidence>
<evidence type="ECO:0000259" key="1">
    <source>
        <dbReference type="Pfam" id="PF01323"/>
    </source>
</evidence>
<dbReference type="SUPFAM" id="SSF52833">
    <property type="entry name" value="Thioredoxin-like"/>
    <property type="match status" value="1"/>
</dbReference>
<dbReference type="PANTHER" id="PTHR13887:SF41">
    <property type="entry name" value="THIOREDOXIN SUPERFAMILY PROTEIN"/>
    <property type="match status" value="1"/>
</dbReference>
<proteinExistence type="predicted"/>